<dbReference type="EMBL" id="RDDM01001634">
    <property type="protein sequence ID" value="RLY33633.1"/>
    <property type="molecule type" value="Genomic_DNA"/>
</dbReference>
<reference evidence="1 2" key="1">
    <citation type="submission" date="2018-10" db="EMBL/GenBank/DDBJ databases">
        <title>Comparison of Escherichia coli isolates recovered from retail chicken and from chicken fecal samples by antimicrobial susceptibility test and whole genome sequencing.</title>
        <authorList>
            <person name="Tang B."/>
            <person name="Ma Y."/>
            <person name="He X."/>
            <person name="Cao L."/>
            <person name="Xia X."/>
            <person name="Yang H."/>
        </authorList>
    </citation>
    <scope>NUCLEOTIDE SEQUENCE [LARGE SCALE GENOMIC DNA]</scope>
    <source>
        <strain evidence="1 2">CMJH98b</strain>
    </source>
</reference>
<organism evidence="1 2">
    <name type="scientific">Escherichia coli</name>
    <dbReference type="NCBI Taxonomy" id="562"/>
    <lineage>
        <taxon>Bacteria</taxon>
        <taxon>Pseudomonadati</taxon>
        <taxon>Pseudomonadota</taxon>
        <taxon>Gammaproteobacteria</taxon>
        <taxon>Enterobacterales</taxon>
        <taxon>Enterobacteriaceae</taxon>
        <taxon>Escherichia</taxon>
    </lineage>
</organism>
<name>A0A3L9HUQ6_ECOLX</name>
<accession>A0A3L9HUQ6</accession>
<protein>
    <submittedName>
        <fullName evidence="1">Cellulose biosynthesis protein BcsC</fullName>
    </submittedName>
</protein>
<dbReference type="SUPFAM" id="SSF48452">
    <property type="entry name" value="TPR-like"/>
    <property type="match status" value="1"/>
</dbReference>
<dbReference type="Gene3D" id="1.25.40.10">
    <property type="entry name" value="Tetratricopeptide repeat domain"/>
    <property type="match status" value="1"/>
</dbReference>
<dbReference type="InterPro" id="IPR011990">
    <property type="entry name" value="TPR-like_helical_dom_sf"/>
</dbReference>
<evidence type="ECO:0000313" key="2">
    <source>
        <dbReference type="Proteomes" id="UP000281340"/>
    </source>
</evidence>
<dbReference type="AlphaFoldDB" id="A0A3L9HUQ6"/>
<feature type="non-terminal residue" evidence="1">
    <location>
        <position position="1"/>
    </location>
</feature>
<proteinExistence type="predicted"/>
<gene>
    <name evidence="1" type="ORF">EAI46_36085</name>
</gene>
<comment type="caution">
    <text evidence="1">The sequence shown here is derived from an EMBL/GenBank/DDBJ whole genome shotgun (WGS) entry which is preliminary data.</text>
</comment>
<dbReference type="Proteomes" id="UP000281340">
    <property type="component" value="Unassembled WGS sequence"/>
</dbReference>
<evidence type="ECO:0000313" key="1">
    <source>
        <dbReference type="EMBL" id="RLY33633.1"/>
    </source>
</evidence>
<feature type="non-terminal residue" evidence="1">
    <location>
        <position position="196"/>
    </location>
</feature>
<dbReference type="Pfam" id="PF14559">
    <property type="entry name" value="TPR_19"/>
    <property type="match status" value="1"/>
</dbReference>
<sequence>NDPEQVYAYGLYLSGHDQDRAALAHINSLPRAQWNSNIQELVNRLQSDQVLETANRLRESGKEAEAEAMLRQQPPSTRIDLTLADWAQQRRDYTAARAAYQNVLTREPTNADAILGLTEVDIAAGDTAAARSQLAKLPATDNASLNTQRRVALAQAQLGDTAAAQQTFNKLIPQAKSQPPSMESAMVLRDGAKFEA</sequence>